<dbReference type="Proteomes" id="UP001198182">
    <property type="component" value="Unassembled WGS sequence"/>
</dbReference>
<evidence type="ECO:0000313" key="1">
    <source>
        <dbReference type="EMBL" id="MCC2231661.1"/>
    </source>
</evidence>
<organism evidence="1 2">
    <name type="scientific">Hominifimenecus microfluidus</name>
    <dbReference type="NCBI Taxonomy" id="2885348"/>
    <lineage>
        <taxon>Bacteria</taxon>
        <taxon>Bacillati</taxon>
        <taxon>Bacillota</taxon>
        <taxon>Clostridia</taxon>
        <taxon>Lachnospirales</taxon>
        <taxon>Lachnospiraceae</taxon>
        <taxon>Hominifimenecus</taxon>
    </lineage>
</organism>
<dbReference type="EMBL" id="JAJEQR010000035">
    <property type="protein sequence ID" value="MCC2231661.1"/>
    <property type="molecule type" value="Genomic_DNA"/>
</dbReference>
<dbReference type="Pfam" id="PF09719">
    <property type="entry name" value="C_GCAxxG_C_C"/>
    <property type="match status" value="1"/>
</dbReference>
<protein>
    <submittedName>
        <fullName evidence="1">C-GCAxxG-C-C family protein</fullName>
    </submittedName>
</protein>
<dbReference type="AlphaFoldDB" id="A0AAE3ED17"/>
<accession>A0AAE3ED17</accession>
<name>A0AAE3ED17_9FIRM</name>
<dbReference type="InterPro" id="IPR010181">
    <property type="entry name" value="CGCAxxGCC_motif"/>
</dbReference>
<dbReference type="NCBIfam" id="NF045669">
    <property type="entry name" value="DVU1555_fam_CGA"/>
    <property type="match status" value="1"/>
</dbReference>
<sequence>MEADIRRLHELRQQGKGCAQIMMQLALEMKGEENESMIRVMSGLCNGMNCGLMCGAFSGAACMMSYFDSAAAVDMIPELAEWFEDTYGSMNCGDILNDDMGNRVLKCPKLMEQTYREAKEILEEYGFDLTAMAEARWGE</sequence>
<reference evidence="1" key="1">
    <citation type="submission" date="2021-10" db="EMBL/GenBank/DDBJ databases">
        <title>Anaerobic single-cell dispensing facilitates the cultivation of human gut bacteria.</title>
        <authorList>
            <person name="Afrizal A."/>
        </authorList>
    </citation>
    <scope>NUCLEOTIDE SEQUENCE</scope>
    <source>
        <strain evidence="1">CLA-AA-H215</strain>
    </source>
</reference>
<comment type="caution">
    <text evidence="1">The sequence shown here is derived from an EMBL/GenBank/DDBJ whole genome shotgun (WGS) entry which is preliminary data.</text>
</comment>
<proteinExistence type="predicted"/>
<dbReference type="RefSeq" id="WP_308454180.1">
    <property type="nucleotide sequence ID" value="NZ_JAJEQR010000035.1"/>
</dbReference>
<gene>
    <name evidence="1" type="ORF">LKD81_11745</name>
</gene>
<evidence type="ECO:0000313" key="2">
    <source>
        <dbReference type="Proteomes" id="UP001198182"/>
    </source>
</evidence>
<keyword evidence="2" id="KW-1185">Reference proteome</keyword>